<dbReference type="Proteomes" id="UP001595792">
    <property type="component" value="Unassembled WGS sequence"/>
</dbReference>
<name>A0ABV8NHP6_9SPHI</name>
<keyword evidence="2" id="KW-1185">Reference proteome</keyword>
<protein>
    <submittedName>
        <fullName evidence="1">Uncharacterized protein</fullName>
    </submittedName>
</protein>
<evidence type="ECO:0000313" key="2">
    <source>
        <dbReference type="Proteomes" id="UP001595792"/>
    </source>
</evidence>
<dbReference type="RefSeq" id="WP_378959802.1">
    <property type="nucleotide sequence ID" value="NZ_JBHRXC010000016.1"/>
</dbReference>
<proteinExistence type="predicted"/>
<organism evidence="1 2">
    <name type="scientific">Pedobacter jamesrossensis</name>
    <dbReference type="NCBI Taxonomy" id="1908238"/>
    <lineage>
        <taxon>Bacteria</taxon>
        <taxon>Pseudomonadati</taxon>
        <taxon>Bacteroidota</taxon>
        <taxon>Sphingobacteriia</taxon>
        <taxon>Sphingobacteriales</taxon>
        <taxon>Sphingobacteriaceae</taxon>
        <taxon>Pedobacter</taxon>
    </lineage>
</organism>
<comment type="caution">
    <text evidence="1">The sequence shown here is derived from an EMBL/GenBank/DDBJ whole genome shotgun (WGS) entry which is preliminary data.</text>
</comment>
<evidence type="ECO:0000313" key="1">
    <source>
        <dbReference type="EMBL" id="MFC4196470.1"/>
    </source>
</evidence>
<gene>
    <name evidence="1" type="ORF">ACFOUY_07145</name>
</gene>
<reference evidence="2" key="1">
    <citation type="journal article" date="2019" name="Int. J. Syst. Evol. Microbiol.">
        <title>The Global Catalogue of Microorganisms (GCM) 10K type strain sequencing project: providing services to taxonomists for standard genome sequencing and annotation.</title>
        <authorList>
            <consortium name="The Broad Institute Genomics Platform"/>
            <consortium name="The Broad Institute Genome Sequencing Center for Infectious Disease"/>
            <person name="Wu L."/>
            <person name="Ma J."/>
        </authorList>
    </citation>
    <scope>NUCLEOTIDE SEQUENCE [LARGE SCALE GENOMIC DNA]</scope>
    <source>
        <strain evidence="2">CCM 8689</strain>
    </source>
</reference>
<accession>A0ABV8NHP6</accession>
<sequence length="80" mass="9464">MENQNRISSLQNLVMKAEMIKIYNPKNIEDILNALKELPELQTSKTKELLKYSVTEKNWINLKYNLIDEMVKKIGDIYYA</sequence>
<dbReference type="EMBL" id="JBHSBY010000034">
    <property type="protein sequence ID" value="MFC4196470.1"/>
    <property type="molecule type" value="Genomic_DNA"/>
</dbReference>